<evidence type="ECO:0000256" key="7">
    <source>
        <dbReference type="ARBA" id="ARBA00022490"/>
    </source>
</evidence>
<evidence type="ECO:0000256" key="9">
    <source>
        <dbReference type="ARBA" id="ARBA00022723"/>
    </source>
</evidence>
<dbReference type="Pfam" id="PF23009">
    <property type="entry name" value="UBC_like"/>
    <property type="match status" value="1"/>
</dbReference>
<name>A0A4P9YG80_ROZAC</name>
<comment type="catalytic activity">
    <reaction evidence="1 16">
        <text>S-ubiquitinyl-[E2 ubiquitin-conjugating enzyme]-L-cysteine + [acceptor protein]-L-lysine = [E2 ubiquitin-conjugating enzyme]-L-cysteine + N(6)-ubiquitinyl-[acceptor protein]-L-lysine.</text>
        <dbReference type="EC" id="2.3.2.27"/>
    </reaction>
</comment>
<evidence type="ECO:0000256" key="12">
    <source>
        <dbReference type="ARBA" id="ARBA00022786"/>
    </source>
</evidence>
<evidence type="ECO:0000256" key="14">
    <source>
        <dbReference type="ARBA" id="ARBA00055150"/>
    </source>
</evidence>
<dbReference type="InterPro" id="IPR039795">
    <property type="entry name" value="LTN1/Rkr1"/>
</dbReference>
<feature type="non-terminal residue" evidence="18">
    <location>
        <position position="1"/>
    </location>
</feature>
<evidence type="ECO:0000256" key="15">
    <source>
        <dbReference type="PROSITE-ProRule" id="PRU00175"/>
    </source>
</evidence>
<evidence type="ECO:0000256" key="1">
    <source>
        <dbReference type="ARBA" id="ARBA00000900"/>
    </source>
</evidence>
<evidence type="ECO:0000256" key="16">
    <source>
        <dbReference type="RuleBase" id="RU367090"/>
    </source>
</evidence>
<evidence type="ECO:0000256" key="5">
    <source>
        <dbReference type="ARBA" id="ARBA00012483"/>
    </source>
</evidence>
<comment type="subcellular location">
    <subcellularLocation>
        <location evidence="2">Cytoplasm</location>
        <location evidence="2">Cytosol</location>
    </subcellularLocation>
</comment>
<dbReference type="GO" id="GO:1990116">
    <property type="term" value="P:ribosome-associated ubiquitin-dependent protein catabolic process"/>
    <property type="evidence" value="ECO:0007669"/>
    <property type="project" value="UniProtKB-UniRule"/>
</dbReference>
<dbReference type="GO" id="GO:0061630">
    <property type="term" value="F:ubiquitin protein ligase activity"/>
    <property type="evidence" value="ECO:0007669"/>
    <property type="project" value="UniProtKB-UniRule"/>
</dbReference>
<dbReference type="GO" id="GO:0043023">
    <property type="term" value="F:ribosomal large subunit binding"/>
    <property type="evidence" value="ECO:0007669"/>
    <property type="project" value="TreeGrafter"/>
</dbReference>
<evidence type="ECO:0000256" key="4">
    <source>
        <dbReference type="ARBA" id="ARBA00007997"/>
    </source>
</evidence>
<evidence type="ECO:0000256" key="10">
    <source>
        <dbReference type="ARBA" id="ARBA00022737"/>
    </source>
</evidence>
<comment type="function">
    <text evidence="14">E3 ubiquitin-protein ligase component of the ribosome quality control complex (RQC), a ribosome-associated complex that mediates ubiquitination and extraction of incompletely synthesized nascent chains for proteasomal degradation. Mediates ubiquitination of proteins derived from mRNAs lacking stop codons (non-stop proteins) and other translation arrest products induced by poly-lysine sequences and tandem rare codons. Ubiquitination leads to CDC48 recruitment for extraction and degradation of the incomplete translation product. May indirectly play a role in chromatin function and transcription.</text>
</comment>
<evidence type="ECO:0000256" key="8">
    <source>
        <dbReference type="ARBA" id="ARBA00022679"/>
    </source>
</evidence>
<dbReference type="Proteomes" id="UP000281549">
    <property type="component" value="Unassembled WGS sequence"/>
</dbReference>
<dbReference type="SUPFAM" id="SSF57850">
    <property type="entry name" value="RING/U-box"/>
    <property type="match status" value="1"/>
</dbReference>
<dbReference type="GO" id="GO:0016567">
    <property type="term" value="P:protein ubiquitination"/>
    <property type="evidence" value="ECO:0007669"/>
    <property type="project" value="UniProtKB-UniPathway"/>
</dbReference>
<keyword evidence="8 16" id="KW-0808">Transferase</keyword>
<dbReference type="InterPro" id="IPR001841">
    <property type="entry name" value="Znf_RING"/>
</dbReference>
<sequence length="132" mass="14967">QVVAKYTIDDVSMEIQVNIPLIYPLRQVTVEGGKRAGVNEGKWRQWLLVSQTAITSQNLSILDALLLWKNNADKRFEGIDDCPICYSVIHITDKSLPSQMCKTCKNKFHGPCLFKWFKSSAQSSCPLCRSLF</sequence>
<dbReference type="InterPro" id="IPR054478">
    <property type="entry name" value="LTN1_UBC"/>
</dbReference>
<evidence type="ECO:0000256" key="11">
    <source>
        <dbReference type="ARBA" id="ARBA00022771"/>
    </source>
</evidence>
<dbReference type="PROSITE" id="PS50089">
    <property type="entry name" value="ZF_RING_2"/>
    <property type="match status" value="1"/>
</dbReference>
<comment type="pathway">
    <text evidence="3 16">Protein modification; protein ubiquitination.</text>
</comment>
<keyword evidence="10" id="KW-0677">Repeat</keyword>
<evidence type="ECO:0000313" key="19">
    <source>
        <dbReference type="Proteomes" id="UP000281549"/>
    </source>
</evidence>
<evidence type="ECO:0000256" key="3">
    <source>
        <dbReference type="ARBA" id="ARBA00004906"/>
    </source>
</evidence>
<reference evidence="19" key="1">
    <citation type="journal article" date="2018" name="Nat. Microbiol.">
        <title>Leveraging single-cell genomics to expand the fungal tree of life.</title>
        <authorList>
            <person name="Ahrendt S.R."/>
            <person name="Quandt C.A."/>
            <person name="Ciobanu D."/>
            <person name="Clum A."/>
            <person name="Salamov A."/>
            <person name="Andreopoulos B."/>
            <person name="Cheng J.F."/>
            <person name="Woyke T."/>
            <person name="Pelin A."/>
            <person name="Henrissat B."/>
            <person name="Reynolds N.K."/>
            <person name="Benny G.L."/>
            <person name="Smith M.E."/>
            <person name="James T.Y."/>
            <person name="Grigoriev I.V."/>
        </authorList>
    </citation>
    <scope>NUCLEOTIDE SEQUENCE [LARGE SCALE GENOMIC DNA]</scope>
    <source>
        <strain evidence="19">CSF55</strain>
    </source>
</reference>
<evidence type="ECO:0000256" key="6">
    <source>
        <dbReference type="ARBA" id="ARBA00017157"/>
    </source>
</evidence>
<dbReference type="FunFam" id="3.30.40.10:FF:000038">
    <property type="entry name" value="E3 ubiquitin-protein ligase listerin"/>
    <property type="match status" value="1"/>
</dbReference>
<dbReference type="EMBL" id="ML005442">
    <property type="protein sequence ID" value="RKP18497.1"/>
    <property type="molecule type" value="Genomic_DNA"/>
</dbReference>
<keyword evidence="11 15" id="KW-0863">Zinc-finger</keyword>
<comment type="similarity">
    <text evidence="4 16">Belongs to the LTN1 family.</text>
</comment>
<accession>A0A4P9YG80</accession>
<evidence type="ECO:0000259" key="17">
    <source>
        <dbReference type="PROSITE" id="PS50089"/>
    </source>
</evidence>
<dbReference type="UniPathway" id="UPA00143"/>
<dbReference type="EC" id="2.3.2.27" evidence="5 16"/>
<dbReference type="GO" id="GO:1990112">
    <property type="term" value="C:RQC complex"/>
    <property type="evidence" value="ECO:0007669"/>
    <property type="project" value="UniProtKB-UniRule"/>
</dbReference>
<protein>
    <recommendedName>
        <fullName evidence="6 16">E3 ubiquitin-protein ligase listerin</fullName>
        <ecNumber evidence="5 16">2.3.2.27</ecNumber>
    </recommendedName>
    <alternativeName>
        <fullName evidence="16">RING-type E3 ubiquitin transferase listerin</fullName>
    </alternativeName>
</protein>
<dbReference type="InterPro" id="IPR039804">
    <property type="entry name" value="RING-CH-C4HC3_LTN1"/>
</dbReference>
<feature type="domain" description="RING-type" evidence="17">
    <location>
        <begin position="82"/>
        <end position="129"/>
    </location>
</feature>
<dbReference type="GO" id="GO:0008270">
    <property type="term" value="F:zinc ion binding"/>
    <property type="evidence" value="ECO:0007669"/>
    <property type="project" value="UniProtKB-KW"/>
</dbReference>
<dbReference type="CDD" id="cd16491">
    <property type="entry name" value="RING-CH-C4HC3_LTN1"/>
    <property type="match status" value="1"/>
</dbReference>
<organism evidence="18 19">
    <name type="scientific">Rozella allomycis (strain CSF55)</name>
    <dbReference type="NCBI Taxonomy" id="988480"/>
    <lineage>
        <taxon>Eukaryota</taxon>
        <taxon>Fungi</taxon>
        <taxon>Fungi incertae sedis</taxon>
        <taxon>Cryptomycota</taxon>
        <taxon>Cryptomycota incertae sedis</taxon>
        <taxon>Rozella</taxon>
    </lineage>
</organism>
<keyword evidence="13 16" id="KW-0862">Zinc</keyword>
<proteinExistence type="inferred from homology"/>
<comment type="function">
    <text evidence="16">E3 ubiquitin-protein ligase. Component of the ribosome quality control complex (RQC), a ribosome-associated complex that mediates ubiquitination and extraction of incompletely synthesized nascent chains for proteasomal degradation.</text>
</comment>
<dbReference type="GO" id="GO:0072344">
    <property type="term" value="P:rescue of stalled ribosome"/>
    <property type="evidence" value="ECO:0007669"/>
    <property type="project" value="UniProtKB-UniRule"/>
</dbReference>
<dbReference type="PANTHER" id="PTHR12389:SF0">
    <property type="entry name" value="E3 UBIQUITIN-PROTEIN LIGASE LISTERIN"/>
    <property type="match status" value="1"/>
</dbReference>
<dbReference type="Gene3D" id="3.30.40.10">
    <property type="entry name" value="Zinc/RING finger domain, C3HC4 (zinc finger)"/>
    <property type="match status" value="1"/>
</dbReference>
<dbReference type="AlphaFoldDB" id="A0A4P9YG80"/>
<keyword evidence="12 16" id="KW-0833">Ubl conjugation pathway</keyword>
<keyword evidence="9 16" id="KW-0479">Metal-binding</keyword>
<dbReference type="GO" id="GO:0005829">
    <property type="term" value="C:cytosol"/>
    <property type="evidence" value="ECO:0007669"/>
    <property type="project" value="UniProtKB-SubCell"/>
</dbReference>
<evidence type="ECO:0000256" key="13">
    <source>
        <dbReference type="ARBA" id="ARBA00022833"/>
    </source>
</evidence>
<evidence type="ECO:0000313" key="18">
    <source>
        <dbReference type="EMBL" id="RKP18497.1"/>
    </source>
</evidence>
<dbReference type="PANTHER" id="PTHR12389">
    <property type="entry name" value="ZINC FINGER PROTEIN 294"/>
    <property type="match status" value="1"/>
</dbReference>
<dbReference type="Pfam" id="PF13639">
    <property type="entry name" value="zf-RING_2"/>
    <property type="match status" value="1"/>
</dbReference>
<gene>
    <name evidence="18" type="ORF">ROZALSC1DRAFT_15115</name>
</gene>
<dbReference type="InterPro" id="IPR013083">
    <property type="entry name" value="Znf_RING/FYVE/PHD"/>
</dbReference>
<keyword evidence="7" id="KW-0963">Cytoplasm</keyword>
<comment type="subunit">
    <text evidence="16">Component of the ribosome quality control complex (RQC).</text>
</comment>
<evidence type="ECO:0000256" key="2">
    <source>
        <dbReference type="ARBA" id="ARBA00004514"/>
    </source>
</evidence>